<evidence type="ECO:0000313" key="19">
    <source>
        <dbReference type="EMBL" id="EDV08341.1"/>
    </source>
</evidence>
<dbReference type="OrthoDB" id="21292at2759"/>
<feature type="compositionally biased region" description="Basic and acidic residues" evidence="18">
    <location>
        <begin position="339"/>
        <end position="350"/>
    </location>
</feature>
<feature type="region of interest" description="Disordered" evidence="18">
    <location>
        <begin position="118"/>
        <end position="150"/>
    </location>
</feature>
<feature type="compositionally biased region" description="Basic and acidic residues" evidence="18">
    <location>
        <begin position="49"/>
        <end position="62"/>
    </location>
</feature>
<evidence type="ECO:0000256" key="5">
    <source>
        <dbReference type="ARBA" id="ARBA00022481"/>
    </source>
</evidence>
<evidence type="ECO:0000256" key="15">
    <source>
        <dbReference type="ARBA" id="ARBA00058742"/>
    </source>
</evidence>
<dbReference type="InterPro" id="IPR038322">
    <property type="entry name" value="Pex19_C_sf"/>
</dbReference>
<evidence type="ECO:0000256" key="2">
    <source>
        <dbReference type="ARBA" id="ARBA00004496"/>
    </source>
</evidence>
<evidence type="ECO:0000256" key="16">
    <source>
        <dbReference type="ARBA" id="ARBA00065319"/>
    </source>
</evidence>
<organism evidence="19 20">
    <name type="scientific">Saccharomyces cerevisiae (strain RM11-1a)</name>
    <name type="common">Baker's yeast</name>
    <dbReference type="NCBI Taxonomy" id="285006"/>
    <lineage>
        <taxon>Eukaryota</taxon>
        <taxon>Fungi</taxon>
        <taxon>Dikarya</taxon>
        <taxon>Ascomycota</taxon>
        <taxon>Saccharomycotina</taxon>
        <taxon>Saccharomycetes</taxon>
        <taxon>Saccharomycetales</taxon>
        <taxon>Saccharomycetaceae</taxon>
        <taxon>Saccharomyces</taxon>
    </lineage>
</organism>
<keyword evidence="9" id="KW-0256">Endoplasmic reticulum</keyword>
<keyword evidence="5" id="KW-0488">Methylation</keyword>
<evidence type="ECO:0000256" key="12">
    <source>
        <dbReference type="ARBA" id="ARBA00023288"/>
    </source>
</evidence>
<keyword evidence="13" id="KW-0636">Prenylation</keyword>
<dbReference type="Gene3D" id="1.20.120.900">
    <property type="entry name" value="Pex19, mPTS binding domain"/>
    <property type="match status" value="1"/>
</dbReference>
<keyword evidence="6" id="KW-0963">Cytoplasm</keyword>
<reference evidence="19" key="2">
    <citation type="submission" date="2005-07" db="EMBL/GenBank/DDBJ databases">
        <title>Annotation of the Saccharomyces cerevisiae RM11-1a Genome.</title>
        <authorList>
            <consortium name="The Broad Institute Genome Sequencing Platform"/>
            <person name="Birren B."/>
            <person name="Lander E."/>
            <person name="Galagan J."/>
            <person name="Nusbaum C."/>
            <person name="Devon K."/>
            <person name="Cuomo C."/>
            <person name="Jaffe D."/>
            <person name="Butler J."/>
            <person name="Alvarez P."/>
            <person name="Gnerre S."/>
            <person name="Grabherr M."/>
            <person name="Kleber M."/>
            <person name="Mauceli E."/>
            <person name="Brockman W."/>
            <person name="MacCallum I.A."/>
            <person name="Rounsley S."/>
            <person name="Young S."/>
            <person name="LaButti K."/>
            <person name="Pushparaj V."/>
            <person name="DeCaprio D."/>
            <person name="Crawford M."/>
            <person name="Koehrsen M."/>
            <person name="Engels R."/>
            <person name="Montgomery P."/>
            <person name="Pearson M."/>
            <person name="Howarth C."/>
            <person name="Larson L."/>
            <person name="Luoma S."/>
            <person name="White J."/>
            <person name="O'Leary S."/>
            <person name="Kodira C."/>
            <person name="Zeng Q."/>
            <person name="Yandava C."/>
            <person name="Alvarado L."/>
            <person name="Pratt S."/>
            <person name="Kruglyak L."/>
        </authorList>
    </citation>
    <scope>NUCLEOTIDE SEQUENCE</scope>
    <source>
        <strain evidence="19">RM11-1a</strain>
    </source>
</reference>
<dbReference type="PANTHER" id="PTHR12774">
    <property type="entry name" value="PEROXISOMAL BIOGENESIS FACTOR 19"/>
    <property type="match status" value="1"/>
</dbReference>
<comment type="subunit">
    <text evidence="16">Interacts (farnesylated) with PEX3; farnesylation is required for this interaction. Interacts with PEX2, PEX5, PEX10, PEX11, PEX12, PEX13, PEX14, PEX17, PEX22, PEX25, PEX30 and PEX32; the interaction requires well-defined PEX19-binding sites within the peroxisomal membrane protein targeting signal (mPTS) of the PMPs and is independent on the presence of PEX3. Interacts with VPS1.</text>
</comment>
<evidence type="ECO:0000256" key="8">
    <source>
        <dbReference type="ARBA" id="ARBA00022593"/>
    </source>
</evidence>
<protein>
    <recommendedName>
        <fullName evidence="17">Peroxisomal membrane protein import receptor PEX19</fullName>
    </recommendedName>
    <alternativeName>
        <fullName evidence="14">Peroxin-19</fullName>
    </alternativeName>
</protein>
<feature type="compositionally biased region" description="Acidic residues" evidence="18">
    <location>
        <begin position="10"/>
        <end position="26"/>
    </location>
</feature>
<accession>B3LGW2</accession>
<evidence type="ECO:0000256" key="4">
    <source>
        <dbReference type="ARBA" id="ARBA00006326"/>
    </source>
</evidence>
<feature type="region of interest" description="Disordered" evidence="18">
    <location>
        <begin position="1"/>
        <end position="76"/>
    </location>
</feature>
<dbReference type="AlphaFoldDB" id="B3LGW2"/>
<dbReference type="Proteomes" id="UP000008335">
    <property type="component" value="Unassembled WGS sequence"/>
</dbReference>
<dbReference type="Pfam" id="PF04614">
    <property type="entry name" value="Pex19"/>
    <property type="match status" value="1"/>
</dbReference>
<keyword evidence="20" id="KW-1185">Reference proteome</keyword>
<dbReference type="FunFam" id="1.20.120.900:FF:000003">
    <property type="entry name" value="Peroxisomal membrane protein import receptor PEX19"/>
    <property type="match status" value="1"/>
</dbReference>
<dbReference type="InterPro" id="IPR006708">
    <property type="entry name" value="Pex19"/>
</dbReference>
<dbReference type="EMBL" id="CH408043">
    <property type="protein sequence ID" value="EDV08341.1"/>
    <property type="molecule type" value="Genomic_DNA"/>
</dbReference>
<sequence>MPNIQHEVMNENEYDNFDDLDDLLDEDPTKLDEAEPDDVQAKGSVYNDSENKEKNAESKDSDGVQVANESEEDPELKEMMVDLQNEFANLMKNNGNENNVKTEDFNKLISALEEAAKVPRQQMEQGSSSLKSNSTDKGTLNGSNPGFKNIVSNTLDRLKENGNKVDTSLAEETKESQRSGQNNNIDDILSQLLDQMVASGGKESAENQFDLKDGEMDDAITKILDQMTSKEVLYEPMKEMRSEFGVWFQENGENEEHKEKIGTYKRQFNIVDEIVNIYELKDYDELKHKDRVTELLDELEQLGDSPIRSANSPLKHGNEEEELMKMLEIDGNDPNLGNLDKELTDGCKQQ</sequence>
<dbReference type="GO" id="GO:0005778">
    <property type="term" value="C:peroxisomal membrane"/>
    <property type="evidence" value="ECO:0007669"/>
    <property type="project" value="UniProtKB-SubCell"/>
</dbReference>
<evidence type="ECO:0000256" key="1">
    <source>
        <dbReference type="ARBA" id="ARBA00004405"/>
    </source>
</evidence>
<comment type="subcellular location">
    <subcellularLocation>
        <location evidence="2">Cytoplasm</location>
    </subcellularLocation>
    <subcellularLocation>
        <location evidence="3">Endoplasmic reticulum membrane</location>
    </subcellularLocation>
    <subcellularLocation>
        <location evidence="1">Peroxisome membrane</location>
        <topology evidence="1">Lipid-anchor</topology>
        <orientation evidence="1">Cytoplasmic side</orientation>
    </subcellularLocation>
</comment>
<keyword evidence="12" id="KW-0449">Lipoprotein</keyword>
<evidence type="ECO:0000256" key="17">
    <source>
        <dbReference type="ARBA" id="ARBA00073367"/>
    </source>
</evidence>
<evidence type="ECO:0000256" key="11">
    <source>
        <dbReference type="ARBA" id="ARBA00023140"/>
    </source>
</evidence>
<evidence type="ECO:0000256" key="10">
    <source>
        <dbReference type="ARBA" id="ARBA00023136"/>
    </source>
</evidence>
<evidence type="ECO:0000256" key="7">
    <source>
        <dbReference type="ARBA" id="ARBA00022553"/>
    </source>
</evidence>
<proteinExistence type="inferred from homology"/>
<keyword evidence="8" id="KW-0962">Peroxisome biogenesis</keyword>
<evidence type="ECO:0000256" key="14">
    <source>
        <dbReference type="ARBA" id="ARBA00029688"/>
    </source>
</evidence>
<reference evidence="19" key="1">
    <citation type="submission" date="2005-03" db="EMBL/GenBank/DDBJ databases">
        <authorList>
            <person name="Giovannoni S.J."/>
            <person name="Cho J.-C."/>
            <person name="Ferriera S."/>
            <person name="Johnson J."/>
            <person name="Kravitz S."/>
            <person name="Halpern A."/>
            <person name="Remington K."/>
            <person name="Beeson K."/>
            <person name="Tran B."/>
            <person name="Rogers Y.-H."/>
            <person name="Friedman R."/>
            <person name="Venter J.C."/>
        </authorList>
    </citation>
    <scope>NUCLEOTIDE SEQUENCE</scope>
    <source>
        <strain evidence="19">RM11-1a</strain>
    </source>
</reference>
<keyword evidence="10" id="KW-0472">Membrane</keyword>
<evidence type="ECO:0000256" key="18">
    <source>
        <dbReference type="SAM" id="MobiDB-lite"/>
    </source>
</evidence>
<evidence type="ECO:0000313" key="20">
    <source>
        <dbReference type="Proteomes" id="UP000008335"/>
    </source>
</evidence>
<dbReference type="GO" id="GO:0033328">
    <property type="term" value="F:peroxisome membrane targeting sequence binding"/>
    <property type="evidence" value="ECO:0007669"/>
    <property type="project" value="TreeGrafter"/>
</dbReference>
<feature type="compositionally biased region" description="Polar residues" evidence="18">
    <location>
        <begin position="122"/>
        <end position="150"/>
    </location>
</feature>
<evidence type="ECO:0000256" key="6">
    <source>
        <dbReference type="ARBA" id="ARBA00022490"/>
    </source>
</evidence>
<evidence type="ECO:0000256" key="3">
    <source>
        <dbReference type="ARBA" id="ARBA00004586"/>
    </source>
</evidence>
<comment type="similarity">
    <text evidence="4">Belongs to the peroxin-19 family.</text>
</comment>
<dbReference type="GO" id="GO:0005789">
    <property type="term" value="C:endoplasmic reticulum membrane"/>
    <property type="evidence" value="ECO:0007669"/>
    <property type="project" value="UniProtKB-SubCell"/>
</dbReference>
<dbReference type="PANTHER" id="PTHR12774:SF2">
    <property type="entry name" value="PEROXISOMAL BIOGENESIS FACTOR 19"/>
    <property type="match status" value="1"/>
</dbReference>
<keyword evidence="7" id="KW-0597">Phosphoprotein</keyword>
<gene>
    <name evidence="19" type="ORF">SCRG_00563</name>
</gene>
<evidence type="ECO:0000256" key="13">
    <source>
        <dbReference type="ARBA" id="ARBA00023289"/>
    </source>
</evidence>
<keyword evidence="11" id="KW-0576">Peroxisome</keyword>
<comment type="function">
    <text evidence="15">Required for proper post-translational import and stabilization of peroxisomal membrane proteins (PMPs). Acts as a cytosolic import receptor for PMPs and delivers them to the docking factor PEX3 at the peroxisomal membrane for subsequent insertion into the membrane. Acts as a chaperone in stabilizing or maintaining PMPs in the lipid bilayer. Directs PEX17, a peripheral component of the peroxisomal matrix protein translocation machinery, to peroxisomes. Stabilizes VPS1, a protein required for peroxisomal fission, at the peroxisomal membrane. Also acts in conjunction with PEX3 in the formation of peroxisomes from preperoxisomal compartments at the endoplasmic reticulum during de novo peroxisome synthesis, probably via the import of additional PMPs.</text>
</comment>
<feature type="region of interest" description="Disordered" evidence="18">
    <location>
        <begin position="330"/>
        <end position="350"/>
    </location>
</feature>
<dbReference type="HOGENOM" id="CLU_863835_0_0_1"/>
<dbReference type="GO" id="GO:0045046">
    <property type="term" value="P:protein import into peroxisome membrane"/>
    <property type="evidence" value="ECO:0007669"/>
    <property type="project" value="TreeGrafter"/>
</dbReference>
<name>B3LGW2_YEAS1</name>
<evidence type="ECO:0000256" key="9">
    <source>
        <dbReference type="ARBA" id="ARBA00022824"/>
    </source>
</evidence>